<protein>
    <submittedName>
        <fullName evidence="1">Uncharacterized protein</fullName>
    </submittedName>
</protein>
<accession>A0A3M7T412</accession>
<evidence type="ECO:0000313" key="2">
    <source>
        <dbReference type="Proteomes" id="UP000276133"/>
    </source>
</evidence>
<dbReference type="AlphaFoldDB" id="A0A3M7T412"/>
<reference evidence="1 2" key="1">
    <citation type="journal article" date="2018" name="Sci. Rep.">
        <title>Genomic signatures of local adaptation to the degree of environmental predictability in rotifers.</title>
        <authorList>
            <person name="Franch-Gras L."/>
            <person name="Hahn C."/>
            <person name="Garcia-Roger E.M."/>
            <person name="Carmona M.J."/>
            <person name="Serra M."/>
            <person name="Gomez A."/>
        </authorList>
    </citation>
    <scope>NUCLEOTIDE SEQUENCE [LARGE SCALE GENOMIC DNA]</scope>
    <source>
        <strain evidence="1">HYR1</strain>
    </source>
</reference>
<comment type="caution">
    <text evidence="1">The sequence shown here is derived from an EMBL/GenBank/DDBJ whole genome shotgun (WGS) entry which is preliminary data.</text>
</comment>
<organism evidence="1 2">
    <name type="scientific">Brachionus plicatilis</name>
    <name type="common">Marine rotifer</name>
    <name type="synonym">Brachionus muelleri</name>
    <dbReference type="NCBI Taxonomy" id="10195"/>
    <lineage>
        <taxon>Eukaryota</taxon>
        <taxon>Metazoa</taxon>
        <taxon>Spiralia</taxon>
        <taxon>Gnathifera</taxon>
        <taxon>Rotifera</taxon>
        <taxon>Eurotatoria</taxon>
        <taxon>Monogononta</taxon>
        <taxon>Pseudotrocha</taxon>
        <taxon>Ploima</taxon>
        <taxon>Brachionidae</taxon>
        <taxon>Brachionus</taxon>
    </lineage>
</organism>
<evidence type="ECO:0000313" key="1">
    <source>
        <dbReference type="EMBL" id="RNA42667.1"/>
    </source>
</evidence>
<keyword evidence="2" id="KW-1185">Reference proteome</keyword>
<sequence>MHPHKPTEPPPFCTFGTQNFTLDFLFNISKFDSSLKITYPQSLSVQLRLSLHHLHHFVLSLTD</sequence>
<name>A0A3M7T412_BRAPC</name>
<dbReference type="Proteomes" id="UP000276133">
    <property type="component" value="Unassembled WGS sequence"/>
</dbReference>
<gene>
    <name evidence="1" type="ORF">BpHYR1_026239</name>
</gene>
<proteinExistence type="predicted"/>
<dbReference type="EMBL" id="REGN01000333">
    <property type="protein sequence ID" value="RNA42667.1"/>
    <property type="molecule type" value="Genomic_DNA"/>
</dbReference>